<dbReference type="EMBL" id="DSVL01000434">
    <property type="protein sequence ID" value="HFH30634.1"/>
    <property type="molecule type" value="Genomic_DNA"/>
</dbReference>
<accession>A0A7C3EF32</accession>
<dbReference type="AlphaFoldDB" id="A0A7C3EF32"/>
<keyword evidence="1" id="KW-0812">Transmembrane</keyword>
<evidence type="ECO:0000256" key="1">
    <source>
        <dbReference type="SAM" id="Phobius"/>
    </source>
</evidence>
<feature type="transmembrane region" description="Helical" evidence="1">
    <location>
        <begin position="20"/>
        <end position="51"/>
    </location>
</feature>
<feature type="transmembrane region" description="Helical" evidence="1">
    <location>
        <begin position="63"/>
        <end position="82"/>
    </location>
</feature>
<evidence type="ECO:0000313" key="2">
    <source>
        <dbReference type="EMBL" id="HFH30634.1"/>
    </source>
</evidence>
<reference evidence="2" key="1">
    <citation type="journal article" date="2020" name="mSystems">
        <title>Genome- and Community-Level Interaction Insights into Carbon Utilization and Element Cycling Functions of Hydrothermarchaeota in Hydrothermal Sediment.</title>
        <authorList>
            <person name="Zhou Z."/>
            <person name="Liu Y."/>
            <person name="Xu W."/>
            <person name="Pan J."/>
            <person name="Luo Z.H."/>
            <person name="Li M."/>
        </authorList>
    </citation>
    <scope>NUCLEOTIDE SEQUENCE [LARGE SCALE GENOMIC DNA]</scope>
    <source>
        <strain evidence="2">SpSt-503</strain>
    </source>
</reference>
<sequence length="116" mass="11307">MNDIVPTNVLAKQGVAAVGGIAGGIGLMILGGLPSLFGIIAGGVVGLIGLGAMGSHDPADKRAGLIALVAGGLTVLSKIGIFSGLASSFLGLATVGLIGMGAWNAFKFYKGLKSRA</sequence>
<gene>
    <name evidence="2" type="ORF">ENS59_14180</name>
</gene>
<keyword evidence="1" id="KW-0472">Membrane</keyword>
<keyword evidence="1" id="KW-1133">Transmembrane helix</keyword>
<name>A0A7C3EF32_9SPIR</name>
<comment type="caution">
    <text evidence="2">The sequence shown here is derived from an EMBL/GenBank/DDBJ whole genome shotgun (WGS) entry which is preliminary data.</text>
</comment>
<evidence type="ECO:0008006" key="3">
    <source>
        <dbReference type="Google" id="ProtNLM"/>
    </source>
</evidence>
<protein>
    <recommendedName>
        <fullName evidence="3">Transmembrane protein</fullName>
    </recommendedName>
</protein>
<feature type="transmembrane region" description="Helical" evidence="1">
    <location>
        <begin position="88"/>
        <end position="106"/>
    </location>
</feature>
<proteinExistence type="predicted"/>
<organism evidence="2">
    <name type="scientific">Gracilinema caldarium</name>
    <dbReference type="NCBI Taxonomy" id="215591"/>
    <lineage>
        <taxon>Bacteria</taxon>
        <taxon>Pseudomonadati</taxon>
        <taxon>Spirochaetota</taxon>
        <taxon>Spirochaetia</taxon>
        <taxon>Spirochaetales</taxon>
        <taxon>Breznakiellaceae</taxon>
        <taxon>Gracilinema</taxon>
    </lineage>
</organism>